<feature type="coiled-coil region" evidence="9">
    <location>
        <begin position="301"/>
        <end position="328"/>
    </location>
</feature>
<dbReference type="Proteomes" id="UP000694865">
    <property type="component" value="Unplaced"/>
</dbReference>
<evidence type="ECO:0000256" key="6">
    <source>
        <dbReference type="ARBA" id="ARBA00023242"/>
    </source>
</evidence>
<feature type="DNA-binding region" description="Homeobox" evidence="8">
    <location>
        <begin position="40"/>
        <end position="102"/>
    </location>
</feature>
<evidence type="ECO:0000313" key="14">
    <source>
        <dbReference type="RefSeq" id="NP_001158452.1"/>
    </source>
</evidence>
<evidence type="ECO:0000259" key="11">
    <source>
        <dbReference type="PROSITE" id="PS50071"/>
    </source>
</evidence>
<dbReference type="OrthoDB" id="10056939at2759"/>
<dbReference type="EMBL" id="EU939748">
    <property type="protein sequence ID" value="ACH73230.1"/>
    <property type="molecule type" value="mRNA"/>
</dbReference>
<reference evidence="12" key="2">
    <citation type="submission" date="2008-08" db="EMBL/GenBank/DDBJ databases">
        <title>cDNA Sequences for Transcription Factors and Signaling Proteins of the Hemichordate Saccoglossus kowalevskii: Efficacy of the Expressed Sequence Tag (EST) Approach for Evolutionary and Developmental Studies of a New Organism.</title>
        <authorList>
            <person name="Freeman R.M.Jr."/>
            <person name="Wu M."/>
            <person name="Cordonnier-Pratt M.-M."/>
            <person name="Pratt L.H."/>
            <person name="Gruber C.E."/>
            <person name="Smith M."/>
            <person name="Lander E.S."/>
            <person name="Stange-Thomann N."/>
            <person name="Lowe C.J."/>
            <person name="Gehart J."/>
            <person name="Kirschner M."/>
        </authorList>
    </citation>
    <scope>NUCLEOTIDE SEQUENCE</scope>
</reference>
<dbReference type="PANTHER" id="PTHR11850">
    <property type="entry name" value="HOMEOBOX PROTEIN TRANSCRIPTION FACTORS"/>
    <property type="match status" value="1"/>
</dbReference>
<dbReference type="SMART" id="SM00389">
    <property type="entry name" value="HOX"/>
    <property type="match status" value="1"/>
</dbReference>
<keyword evidence="2" id="KW-0805">Transcription regulation</keyword>
<evidence type="ECO:0000313" key="13">
    <source>
        <dbReference type="Proteomes" id="UP000694865"/>
    </source>
</evidence>
<dbReference type="InterPro" id="IPR009057">
    <property type="entry name" value="Homeodomain-like_sf"/>
</dbReference>
<dbReference type="GO" id="GO:0006355">
    <property type="term" value="P:regulation of DNA-templated transcription"/>
    <property type="evidence" value="ECO:0007669"/>
    <property type="project" value="InterPro"/>
</dbReference>
<dbReference type="InterPro" id="IPR050224">
    <property type="entry name" value="TALE_homeobox"/>
</dbReference>
<dbReference type="InterPro" id="IPR008422">
    <property type="entry name" value="KN_HD"/>
</dbReference>
<dbReference type="CDD" id="cd00086">
    <property type="entry name" value="homeodomain"/>
    <property type="match status" value="1"/>
</dbReference>
<reference evidence="14" key="1">
    <citation type="journal article" date="2008" name="Biol. Bull.">
        <title>cDNA sequences for transcription factors and signaling proteins of the hemichordate Saccoglossus kowalevskii: efficacy of the expressed sequence tag (EST) approach for evolutionary and developmental studies of a new organism.</title>
        <authorList>
            <person name="Freeman R.M. Jr."/>
            <person name="Wu M."/>
            <person name="Cordonnier-Pratt M.M."/>
            <person name="Pratt L.H."/>
            <person name="Gruber C.E."/>
            <person name="Smith M."/>
            <person name="Lander E.S."/>
            <person name="Stange-Thomann N."/>
            <person name="Lowe C.J."/>
            <person name="Gerhart J."/>
            <person name="Kirschner M."/>
        </authorList>
    </citation>
    <scope>NUCLEOTIDE SEQUENCE</scope>
</reference>
<evidence type="ECO:0000256" key="7">
    <source>
        <dbReference type="ARBA" id="ARBA00038021"/>
    </source>
</evidence>
<accession>B5THM2</accession>
<keyword evidence="4 8" id="KW-0371">Homeobox</keyword>
<dbReference type="FunFam" id="1.10.10.60:FF:000059">
    <property type="entry name" value="TGFB-induced factor homeobox 1"/>
    <property type="match status" value="1"/>
</dbReference>
<feature type="compositionally biased region" description="Basic and acidic residues" evidence="10">
    <location>
        <begin position="144"/>
        <end position="154"/>
    </location>
</feature>
<evidence type="ECO:0000256" key="1">
    <source>
        <dbReference type="ARBA" id="ARBA00004123"/>
    </source>
</evidence>
<keyword evidence="6 8" id="KW-0539">Nucleus</keyword>
<dbReference type="GeneID" id="100303488"/>
<keyword evidence="5" id="KW-0804">Transcription</keyword>
<evidence type="ECO:0000313" key="12">
    <source>
        <dbReference type="EMBL" id="ACH73230.1"/>
    </source>
</evidence>
<evidence type="ECO:0000256" key="10">
    <source>
        <dbReference type="SAM" id="MobiDB-lite"/>
    </source>
</evidence>
<evidence type="ECO:0000256" key="9">
    <source>
        <dbReference type="SAM" id="Coils"/>
    </source>
</evidence>
<reference evidence="14" key="3">
    <citation type="submission" date="2025-05" db="UniProtKB">
        <authorList>
            <consortium name="RefSeq"/>
        </authorList>
    </citation>
    <scope>IDENTIFICATION</scope>
</reference>
<feature type="compositionally biased region" description="Polar residues" evidence="10">
    <location>
        <begin position="236"/>
        <end position="248"/>
    </location>
</feature>
<keyword evidence="3 8" id="KW-0238">DNA-binding</keyword>
<keyword evidence="9" id="KW-0175">Coiled coil</keyword>
<evidence type="ECO:0000256" key="3">
    <source>
        <dbReference type="ARBA" id="ARBA00023125"/>
    </source>
</evidence>
<keyword evidence="13" id="KW-1185">Reference proteome</keyword>
<organism evidence="12">
    <name type="scientific">Saccoglossus kowalevskii</name>
    <name type="common">Acorn worm</name>
    <dbReference type="NCBI Taxonomy" id="10224"/>
    <lineage>
        <taxon>Eukaryota</taxon>
        <taxon>Metazoa</taxon>
        <taxon>Hemichordata</taxon>
        <taxon>Enteropneusta</taxon>
        <taxon>Harrimaniidae</taxon>
        <taxon>Saccoglossus</taxon>
    </lineage>
</organism>
<dbReference type="KEGG" id="sko:100303488"/>
<comment type="subcellular location">
    <subcellularLocation>
        <location evidence="1 8">Nucleus</location>
    </subcellularLocation>
</comment>
<feature type="region of interest" description="Disordered" evidence="10">
    <location>
        <begin position="144"/>
        <end position="164"/>
    </location>
</feature>
<feature type="region of interest" description="Disordered" evidence="10">
    <location>
        <begin position="236"/>
        <end position="292"/>
    </location>
</feature>
<protein>
    <submittedName>
        <fullName evidence="12">TG-interacting homeobox protein</fullName>
    </submittedName>
    <submittedName>
        <fullName evidence="14">TGFB-induced factor homeobox 1</fullName>
    </submittedName>
</protein>
<dbReference type="Gene3D" id="1.10.10.60">
    <property type="entry name" value="Homeodomain-like"/>
    <property type="match status" value="1"/>
</dbReference>
<dbReference type="GO" id="GO:0003677">
    <property type="term" value="F:DNA binding"/>
    <property type="evidence" value="ECO:0007669"/>
    <property type="project" value="UniProtKB-UniRule"/>
</dbReference>
<dbReference type="InterPro" id="IPR001356">
    <property type="entry name" value="HD"/>
</dbReference>
<evidence type="ECO:0000256" key="2">
    <source>
        <dbReference type="ARBA" id="ARBA00023015"/>
    </source>
</evidence>
<proteinExistence type="evidence at transcript level"/>
<name>B5THM2_SACKO</name>
<evidence type="ECO:0000256" key="8">
    <source>
        <dbReference type="PROSITE-ProRule" id="PRU00108"/>
    </source>
</evidence>
<gene>
    <name evidence="12 14" type="primary">tgif</name>
    <name evidence="14" type="synonym">tgif1</name>
</gene>
<dbReference type="SUPFAM" id="SSF46689">
    <property type="entry name" value="Homeodomain-like"/>
    <property type="match status" value="1"/>
</dbReference>
<dbReference type="PROSITE" id="PS50071">
    <property type="entry name" value="HOMEOBOX_2"/>
    <property type="match status" value="1"/>
</dbReference>
<dbReference type="CTD" id="7050"/>
<dbReference type="GO" id="GO:0005634">
    <property type="term" value="C:nucleus"/>
    <property type="evidence" value="ECO:0007669"/>
    <property type="project" value="UniProtKB-SubCell"/>
</dbReference>
<dbReference type="RefSeq" id="NP_001158452.1">
    <property type="nucleotide sequence ID" value="NM_001164980.1"/>
</dbReference>
<comment type="similarity">
    <text evidence="7">Belongs to the TALE/TGIF homeobox family.</text>
</comment>
<feature type="domain" description="Homeobox" evidence="11">
    <location>
        <begin position="38"/>
        <end position="101"/>
    </location>
</feature>
<dbReference type="Pfam" id="PF05920">
    <property type="entry name" value="Homeobox_KN"/>
    <property type="match status" value="1"/>
</dbReference>
<dbReference type="AlphaFoldDB" id="B5THM2"/>
<evidence type="ECO:0000256" key="5">
    <source>
        <dbReference type="ARBA" id="ARBA00023163"/>
    </source>
</evidence>
<feature type="compositionally biased region" description="Pro residues" evidence="10">
    <location>
        <begin position="270"/>
        <end position="287"/>
    </location>
</feature>
<sequence length="334" mass="38311">MKPKRVRSSKLRFLDNEFEDSYDTDAFMSSKKHRLDGLHPKKRRGNLPKEAVNVLKNWLYEHRLNAYPSDQDKLLLSRSANLSILQVCNWFINARRRILPEMIRRDGRDPTEYTISRKNNTVKSHVKRDKERVKCSVKKEKSYSENYDAKHNKAPDTPPYNPTDSCAYAPPPYFPMSYPASESETECAKHLAAISNGQYHPYYSDRVNPISYNSTCYQTAVNMTAQASCNDYVDNSTPTNTAPRQTTLDFDHRTGFPDNTSNCDRSSTSTPPPPAVTTSQTPPPTPPAREEDVFSRFKILVDVAISQMKELEQEEQLVKQQQQQQQQHLVTGRA</sequence>
<evidence type="ECO:0000256" key="4">
    <source>
        <dbReference type="ARBA" id="ARBA00023155"/>
    </source>
</evidence>